<sequence>MQITLSSRNPNDKISIYYDRLDVFVEYSNQQINLPTSTRVTKTSTSGRRSSTDQTCRLHLIWRPRCLKIRTSGRS</sequence>
<evidence type="ECO:0008006" key="3">
    <source>
        <dbReference type="Google" id="ProtNLM"/>
    </source>
</evidence>
<dbReference type="EMBL" id="DUZY01000006">
    <property type="protein sequence ID" value="DAD42374.1"/>
    <property type="molecule type" value="Genomic_DNA"/>
</dbReference>
<comment type="caution">
    <text evidence="1">The sequence shown here is derived from an EMBL/GenBank/DDBJ whole genome shotgun (WGS) entry which is preliminary data.</text>
</comment>
<reference evidence="1 2" key="1">
    <citation type="journal article" date="2020" name="Mol. Biol. Evol.">
        <title>Distinct Expression and Methylation Patterns for Genes with Different Fates following a Single Whole-Genome Duplication in Flowering Plants.</title>
        <authorList>
            <person name="Shi T."/>
            <person name="Rahmani R.S."/>
            <person name="Gugger P.F."/>
            <person name="Wang M."/>
            <person name="Li H."/>
            <person name="Zhang Y."/>
            <person name="Li Z."/>
            <person name="Wang Q."/>
            <person name="Van de Peer Y."/>
            <person name="Marchal K."/>
            <person name="Chen J."/>
        </authorList>
    </citation>
    <scope>NUCLEOTIDE SEQUENCE [LARGE SCALE GENOMIC DNA]</scope>
    <source>
        <tissue evidence="1">Leaf</tissue>
    </source>
</reference>
<keyword evidence="2" id="KW-1185">Reference proteome</keyword>
<dbReference type="Proteomes" id="UP000607653">
    <property type="component" value="Unassembled WGS sequence"/>
</dbReference>
<protein>
    <recommendedName>
        <fullName evidence="3">Late embryogenesis abundant protein LEA-2 subgroup domain-containing protein</fullName>
    </recommendedName>
</protein>
<organism evidence="1 2">
    <name type="scientific">Nelumbo nucifera</name>
    <name type="common">Sacred lotus</name>
    <dbReference type="NCBI Taxonomy" id="4432"/>
    <lineage>
        <taxon>Eukaryota</taxon>
        <taxon>Viridiplantae</taxon>
        <taxon>Streptophyta</taxon>
        <taxon>Embryophyta</taxon>
        <taxon>Tracheophyta</taxon>
        <taxon>Spermatophyta</taxon>
        <taxon>Magnoliopsida</taxon>
        <taxon>Proteales</taxon>
        <taxon>Nelumbonaceae</taxon>
        <taxon>Nelumbo</taxon>
    </lineage>
</organism>
<proteinExistence type="predicted"/>
<name>A0A822Z7J3_NELNU</name>
<evidence type="ECO:0000313" key="2">
    <source>
        <dbReference type="Proteomes" id="UP000607653"/>
    </source>
</evidence>
<accession>A0A822Z7J3</accession>
<evidence type="ECO:0000313" key="1">
    <source>
        <dbReference type="EMBL" id="DAD42374.1"/>
    </source>
</evidence>
<dbReference type="AlphaFoldDB" id="A0A822Z7J3"/>
<gene>
    <name evidence="1" type="ORF">HUJ06_000604</name>
</gene>